<dbReference type="CDD" id="cd08970">
    <property type="entry name" value="AcNei1_N"/>
    <property type="match status" value="1"/>
</dbReference>
<dbReference type="Pfam" id="PF06831">
    <property type="entry name" value="H2TH"/>
    <property type="match status" value="1"/>
</dbReference>
<dbReference type="AlphaFoldDB" id="A0A1P8WFV3"/>
<evidence type="ECO:0000256" key="2">
    <source>
        <dbReference type="ARBA" id="ARBA00012720"/>
    </source>
</evidence>
<keyword evidence="12" id="KW-1185">Reference proteome</keyword>
<keyword evidence="8" id="KW-0511">Multifunctional enzyme</keyword>
<dbReference type="OrthoDB" id="9800855at2"/>
<evidence type="ECO:0000256" key="7">
    <source>
        <dbReference type="ARBA" id="ARBA00023239"/>
    </source>
</evidence>
<feature type="domain" description="Formamidopyrimidine-DNA glycosylase catalytic" evidence="10">
    <location>
        <begin position="1"/>
        <end position="99"/>
    </location>
</feature>
<dbReference type="GO" id="GO:0000703">
    <property type="term" value="F:oxidized pyrimidine nucleobase lesion DNA N-glycosylase activity"/>
    <property type="evidence" value="ECO:0007669"/>
    <property type="project" value="TreeGrafter"/>
</dbReference>
<evidence type="ECO:0000313" key="12">
    <source>
        <dbReference type="Proteomes" id="UP000187735"/>
    </source>
</evidence>
<protein>
    <recommendedName>
        <fullName evidence="2">DNA-(apurinic or apyrimidinic site) lyase</fullName>
        <ecNumber evidence="2">4.2.99.18</ecNumber>
    </recommendedName>
</protein>
<dbReference type="Proteomes" id="UP000187735">
    <property type="component" value="Chromosome"/>
</dbReference>
<dbReference type="PANTHER" id="PTHR42697">
    <property type="entry name" value="ENDONUCLEASE 8"/>
    <property type="match status" value="1"/>
</dbReference>
<dbReference type="GO" id="GO:0140078">
    <property type="term" value="F:class I DNA-(apurinic or apyrimidinic site) endonuclease activity"/>
    <property type="evidence" value="ECO:0007669"/>
    <property type="project" value="UniProtKB-EC"/>
</dbReference>
<evidence type="ECO:0000256" key="1">
    <source>
        <dbReference type="ARBA" id="ARBA00009409"/>
    </source>
</evidence>
<dbReference type="PANTHER" id="PTHR42697:SF1">
    <property type="entry name" value="ENDONUCLEASE 8"/>
    <property type="match status" value="1"/>
</dbReference>
<dbReference type="EMBL" id="CP017641">
    <property type="protein sequence ID" value="APZ92938.1"/>
    <property type="molecule type" value="Genomic_DNA"/>
</dbReference>
<dbReference type="Gene3D" id="3.20.190.10">
    <property type="entry name" value="MutM-like, N-terminal"/>
    <property type="match status" value="1"/>
</dbReference>
<dbReference type="PROSITE" id="PS51068">
    <property type="entry name" value="FPG_CAT"/>
    <property type="match status" value="1"/>
</dbReference>
<keyword evidence="5" id="KW-0238">DNA-binding</keyword>
<evidence type="ECO:0000256" key="6">
    <source>
        <dbReference type="ARBA" id="ARBA00023204"/>
    </source>
</evidence>
<gene>
    <name evidence="11" type="primary">nei</name>
    <name evidence="11" type="ORF">Fuma_02550</name>
</gene>
<keyword evidence="3" id="KW-0227">DNA damage</keyword>
<dbReference type="Pfam" id="PF01149">
    <property type="entry name" value="Fapy_DNA_glyco"/>
    <property type="match status" value="1"/>
</dbReference>
<dbReference type="GO" id="GO:0006284">
    <property type="term" value="P:base-excision repair"/>
    <property type="evidence" value="ECO:0007669"/>
    <property type="project" value="InterPro"/>
</dbReference>
<dbReference type="EC" id="4.2.99.18" evidence="2"/>
<dbReference type="GO" id="GO:0008270">
    <property type="term" value="F:zinc ion binding"/>
    <property type="evidence" value="ECO:0007669"/>
    <property type="project" value="InterPro"/>
</dbReference>
<dbReference type="SUPFAM" id="SSF46946">
    <property type="entry name" value="S13-like H2TH domain"/>
    <property type="match status" value="1"/>
</dbReference>
<dbReference type="GO" id="GO:0003684">
    <property type="term" value="F:damaged DNA binding"/>
    <property type="evidence" value="ECO:0007669"/>
    <property type="project" value="InterPro"/>
</dbReference>
<dbReference type="RefSeq" id="WP_077024489.1">
    <property type="nucleotide sequence ID" value="NZ_CP017641.1"/>
</dbReference>
<dbReference type="InterPro" id="IPR035937">
    <property type="entry name" value="FPG_N"/>
</dbReference>
<dbReference type="SMART" id="SM00898">
    <property type="entry name" value="Fapy_DNA_glyco"/>
    <property type="match status" value="1"/>
</dbReference>
<accession>A0A1P8WFV3</accession>
<evidence type="ECO:0000256" key="4">
    <source>
        <dbReference type="ARBA" id="ARBA00022801"/>
    </source>
</evidence>
<proteinExistence type="inferred from homology"/>
<dbReference type="InterPro" id="IPR010979">
    <property type="entry name" value="Ribosomal_uS13-like_H2TH"/>
</dbReference>
<evidence type="ECO:0000256" key="3">
    <source>
        <dbReference type="ARBA" id="ARBA00022763"/>
    </source>
</evidence>
<dbReference type="STRING" id="1891926.Fuma_02550"/>
<dbReference type="KEGG" id="fmr:Fuma_02550"/>
<evidence type="ECO:0000259" key="10">
    <source>
        <dbReference type="PROSITE" id="PS51068"/>
    </source>
</evidence>
<keyword evidence="7 11" id="KW-0456">Lyase</keyword>
<sequence>MPEGHTIHRLADDHNRDFAGQTLLVSSPQGRFATGAKVLNGRQLANVDAYGKHLLYDWSGKTLHIHLGLYGKFRRHKSPPPEPRGQVRLRVIGDDSAFDLNGPTACELLTKLEVKKLLDRLGVDPLRYDANPENAWDKISRSRSPIGTILMNQSVIAGVGNVYRSEVLHLMNIHPERKSNTLSRTEFDQLWQLIVDLLKIGKRYNRIIVADPKQVGKPRSRMNREERLLIYKKKFCTRCDAPIQSWKLAARNVFACLMCQVK</sequence>
<organism evidence="11 12">
    <name type="scientific">Fuerstiella marisgermanici</name>
    <dbReference type="NCBI Taxonomy" id="1891926"/>
    <lineage>
        <taxon>Bacteria</taxon>
        <taxon>Pseudomonadati</taxon>
        <taxon>Planctomycetota</taxon>
        <taxon>Planctomycetia</taxon>
        <taxon>Planctomycetales</taxon>
        <taxon>Planctomycetaceae</taxon>
        <taxon>Fuerstiella</taxon>
    </lineage>
</organism>
<evidence type="ECO:0000256" key="9">
    <source>
        <dbReference type="ARBA" id="ARBA00023295"/>
    </source>
</evidence>
<keyword evidence="9 11" id="KW-0326">Glycosidase</keyword>
<comment type="similarity">
    <text evidence="1">Belongs to the FPG family.</text>
</comment>
<name>A0A1P8WFV3_9PLAN</name>
<keyword evidence="4 11" id="KW-0378">Hydrolase</keyword>
<evidence type="ECO:0000256" key="5">
    <source>
        <dbReference type="ARBA" id="ARBA00023125"/>
    </source>
</evidence>
<evidence type="ECO:0000313" key="11">
    <source>
        <dbReference type="EMBL" id="APZ92938.1"/>
    </source>
</evidence>
<dbReference type="InterPro" id="IPR015886">
    <property type="entry name" value="H2TH_FPG"/>
</dbReference>
<dbReference type="SUPFAM" id="SSF57716">
    <property type="entry name" value="Glucocorticoid receptor-like (DNA-binding domain)"/>
    <property type="match status" value="1"/>
</dbReference>
<dbReference type="InterPro" id="IPR012319">
    <property type="entry name" value="FPG_cat"/>
</dbReference>
<dbReference type="SMART" id="SM01232">
    <property type="entry name" value="H2TH"/>
    <property type="match status" value="1"/>
</dbReference>
<dbReference type="Gene3D" id="1.10.8.50">
    <property type="match status" value="1"/>
</dbReference>
<dbReference type="SUPFAM" id="SSF81624">
    <property type="entry name" value="N-terminal domain of MutM-like DNA repair proteins"/>
    <property type="match status" value="1"/>
</dbReference>
<evidence type="ECO:0000256" key="8">
    <source>
        <dbReference type="ARBA" id="ARBA00023268"/>
    </source>
</evidence>
<keyword evidence="6" id="KW-0234">DNA repair</keyword>
<reference evidence="11 12" key="1">
    <citation type="journal article" date="2016" name="Front. Microbiol.">
        <title>Fuerstia marisgermanicae gen. nov., sp. nov., an Unusual Member of the Phylum Planctomycetes from the German Wadden Sea.</title>
        <authorList>
            <person name="Kohn T."/>
            <person name="Heuer A."/>
            <person name="Jogler M."/>
            <person name="Vollmers J."/>
            <person name="Boedeker C."/>
            <person name="Bunk B."/>
            <person name="Rast P."/>
            <person name="Borchert D."/>
            <person name="Glockner I."/>
            <person name="Freese H.M."/>
            <person name="Klenk H.P."/>
            <person name="Overmann J."/>
            <person name="Kaster A.K."/>
            <person name="Rohde M."/>
            <person name="Wiegand S."/>
            <person name="Jogler C."/>
        </authorList>
    </citation>
    <scope>NUCLEOTIDE SEQUENCE [LARGE SCALE GENOMIC DNA]</scope>
    <source>
        <strain evidence="11 12">NH11</strain>
    </source>
</reference>